<reference evidence="1 2" key="1">
    <citation type="submission" date="2021-10" db="EMBL/GenBank/DDBJ databases">
        <authorList>
            <person name="Grouzdev D.S."/>
            <person name="Pantiukh K.S."/>
            <person name="Krutkina M.S."/>
        </authorList>
    </citation>
    <scope>NUCLEOTIDE SEQUENCE [LARGE SCALE GENOMIC DNA]</scope>
    <source>
        <strain evidence="1 2">Z-7514</strain>
    </source>
</reference>
<organism evidence="1 2">
    <name type="scientific">Halanaerobium polyolivorans</name>
    <dbReference type="NCBI Taxonomy" id="2886943"/>
    <lineage>
        <taxon>Bacteria</taxon>
        <taxon>Bacillati</taxon>
        <taxon>Bacillota</taxon>
        <taxon>Clostridia</taxon>
        <taxon>Halanaerobiales</taxon>
        <taxon>Halanaerobiaceae</taxon>
        <taxon>Halanaerobium</taxon>
    </lineage>
</organism>
<dbReference type="Proteomes" id="UP001199296">
    <property type="component" value="Unassembled WGS sequence"/>
</dbReference>
<accession>A0AAW4WWV4</accession>
<sequence length="345" mass="38782">MSLRNEDGAALILVLLFLLVGTVLVGALFTSVRGHISTSVHEESIAKAFHNADSGVEFINSRLNQIQLNDIEENYSLKLENGEIEFNSADNWIDGEDLGLDESKIKFKITADDLDNENGDFFISKGLYRANNDREYTQEIRFAISFGSGSGMRNFNIQDREIGENDEYYRIDGQDGDIKKAINIDDWGTESFAEFSNIFLNDDFFDFDDPDNLKFDTDKFVTIDSKIENDLKDSIIYVASDLEISHSDVENSIIVINGKMEMGAQTNIINSVIIVRDYVEMSGASSAKDWENPTFSVFGKNSKSHGNREYYLRLSGVGSFDVGADSSQLPDDFRNEVSISSWEQL</sequence>
<dbReference type="RefSeq" id="WP_229342886.1">
    <property type="nucleotide sequence ID" value="NZ_JAJFAT010000001.1"/>
</dbReference>
<evidence type="ECO:0008006" key="3">
    <source>
        <dbReference type="Google" id="ProtNLM"/>
    </source>
</evidence>
<evidence type="ECO:0000313" key="2">
    <source>
        <dbReference type="Proteomes" id="UP001199296"/>
    </source>
</evidence>
<proteinExistence type="predicted"/>
<comment type="caution">
    <text evidence="1">The sequence shown here is derived from an EMBL/GenBank/DDBJ whole genome shotgun (WGS) entry which is preliminary data.</text>
</comment>
<protein>
    <recommendedName>
        <fullName evidence="3">Type 4 fimbrial biogenesis protein PilX N-terminal domain-containing protein</fullName>
    </recommendedName>
</protein>
<dbReference type="EMBL" id="JAJFAT010000001">
    <property type="protein sequence ID" value="MCC3143732.1"/>
    <property type="molecule type" value="Genomic_DNA"/>
</dbReference>
<name>A0AAW4WWV4_9FIRM</name>
<gene>
    <name evidence="1" type="ORF">LJ207_00130</name>
</gene>
<dbReference type="AlphaFoldDB" id="A0AAW4WWV4"/>
<evidence type="ECO:0000313" key="1">
    <source>
        <dbReference type="EMBL" id="MCC3143732.1"/>
    </source>
</evidence>
<keyword evidence="2" id="KW-1185">Reference proteome</keyword>